<dbReference type="Gene3D" id="2.30.30.100">
    <property type="match status" value="1"/>
</dbReference>
<keyword evidence="3" id="KW-1185">Reference proteome</keyword>
<feature type="domain" description="Gem-associated protein 6 Sm-like" evidence="1">
    <location>
        <begin position="2"/>
        <end position="44"/>
    </location>
</feature>
<reference evidence="2" key="1">
    <citation type="submission" date="2025-05" db="UniProtKB">
        <authorList>
            <consortium name="Ensembl"/>
        </authorList>
    </citation>
    <scope>IDENTIFICATION</scope>
</reference>
<name>A0A673FTN3_9TELE</name>
<dbReference type="Ensembl" id="ENSSRHT00000003446.1">
    <property type="protein sequence ID" value="ENSSRHP00000003323.1"/>
    <property type="gene ID" value="ENSSRHG00000002267.1"/>
</dbReference>
<dbReference type="AlphaFoldDB" id="A0A673FTN3"/>
<dbReference type="Ensembl" id="ENSSRHT00000083889.1">
    <property type="protein sequence ID" value="ENSSRHP00000081677.1"/>
    <property type="gene ID" value="ENSSRHG00000040459.1"/>
</dbReference>
<evidence type="ECO:0000313" key="3">
    <source>
        <dbReference type="Proteomes" id="UP000472270"/>
    </source>
</evidence>
<evidence type="ECO:0000259" key="1">
    <source>
        <dbReference type="Pfam" id="PF06372"/>
    </source>
</evidence>
<dbReference type="Pfam" id="PF06372">
    <property type="entry name" value="Gemin6"/>
    <property type="match status" value="1"/>
</dbReference>
<evidence type="ECO:0000313" key="2">
    <source>
        <dbReference type="Ensembl" id="ENSSRHP00000003323.1"/>
    </source>
</evidence>
<proteinExistence type="predicted"/>
<sequence length="51" mass="5936">MLQWSARSPQLWHEFVNHEVCVTNRDQQRFEGRVFTVDPVSFGLSLLCSLA</sequence>
<dbReference type="InterPro" id="IPR046857">
    <property type="entry name" value="Gemin6_Sm-like_dom"/>
</dbReference>
<accession>A0A673FTN3</accession>
<protein>
    <recommendedName>
        <fullName evidence="1">Gem-associated protein 6 Sm-like domain-containing protein</fullName>
    </recommendedName>
</protein>
<organism evidence="2 3">
    <name type="scientific">Sinocyclocheilus rhinocerous</name>
    <dbReference type="NCBI Taxonomy" id="307959"/>
    <lineage>
        <taxon>Eukaryota</taxon>
        <taxon>Metazoa</taxon>
        <taxon>Chordata</taxon>
        <taxon>Craniata</taxon>
        <taxon>Vertebrata</taxon>
        <taxon>Euteleostomi</taxon>
        <taxon>Actinopterygii</taxon>
        <taxon>Neopterygii</taxon>
        <taxon>Teleostei</taxon>
        <taxon>Ostariophysi</taxon>
        <taxon>Cypriniformes</taxon>
        <taxon>Cyprinidae</taxon>
        <taxon>Cyprininae</taxon>
        <taxon>Sinocyclocheilus</taxon>
    </lineage>
</organism>
<dbReference type="Proteomes" id="UP000472270">
    <property type="component" value="Unassembled WGS sequence"/>
</dbReference>